<evidence type="ECO:0000256" key="1">
    <source>
        <dbReference type="ARBA" id="ARBA00011073"/>
    </source>
</evidence>
<dbReference type="InterPro" id="IPR036852">
    <property type="entry name" value="Peptidase_S8/S53_dom_sf"/>
</dbReference>
<dbReference type="InterPro" id="IPR015500">
    <property type="entry name" value="Peptidase_S8_subtilisin-rel"/>
</dbReference>
<dbReference type="InterPro" id="IPR026444">
    <property type="entry name" value="Secre_tail"/>
</dbReference>
<dbReference type="AlphaFoldDB" id="A0A855WZM0"/>
<dbReference type="GO" id="GO:0004252">
    <property type="term" value="F:serine-type endopeptidase activity"/>
    <property type="evidence" value="ECO:0007669"/>
    <property type="project" value="UniProtKB-UniRule"/>
</dbReference>
<keyword evidence="3 6" id="KW-0378">Hydrolase</keyword>
<dbReference type="PRINTS" id="PR00723">
    <property type="entry name" value="SUBTILISIN"/>
</dbReference>
<dbReference type="PANTHER" id="PTHR43806">
    <property type="entry name" value="PEPTIDASE S8"/>
    <property type="match status" value="1"/>
</dbReference>
<evidence type="ECO:0000256" key="3">
    <source>
        <dbReference type="ARBA" id="ARBA00022801"/>
    </source>
</evidence>
<accession>A0A855WZM0</accession>
<evidence type="ECO:0000313" key="8">
    <source>
        <dbReference type="EMBL" id="PWB68075.1"/>
    </source>
</evidence>
<protein>
    <recommendedName>
        <fullName evidence="7">Peptidase S8/S53 domain-containing protein</fullName>
    </recommendedName>
</protein>
<dbReference type="Pfam" id="PF00082">
    <property type="entry name" value="Peptidase_S8"/>
    <property type="match status" value="1"/>
</dbReference>
<dbReference type="GO" id="GO:0006508">
    <property type="term" value="P:proteolysis"/>
    <property type="evidence" value="ECO:0007669"/>
    <property type="project" value="UniProtKB-KW"/>
</dbReference>
<dbReference type="Gene3D" id="2.60.40.4070">
    <property type="match status" value="1"/>
</dbReference>
<dbReference type="SUPFAM" id="SSF52743">
    <property type="entry name" value="Subtilisin-like"/>
    <property type="match status" value="1"/>
</dbReference>
<organism evidence="8 9">
    <name type="scientific">candidate division GN15 bacterium</name>
    <dbReference type="NCBI Taxonomy" id="2072418"/>
    <lineage>
        <taxon>Bacteria</taxon>
        <taxon>candidate division GN15</taxon>
    </lineage>
</organism>
<proteinExistence type="inferred from homology"/>
<evidence type="ECO:0000256" key="6">
    <source>
        <dbReference type="PROSITE-ProRule" id="PRU01240"/>
    </source>
</evidence>
<feature type="active site" description="Charge relay system" evidence="5 6">
    <location>
        <position position="326"/>
    </location>
</feature>
<reference evidence="8 9" key="1">
    <citation type="journal article" date="2018" name="ISME J.">
        <title>A methanotrophic archaeon couples anaerobic oxidation of methane to Fe(III) reduction.</title>
        <authorList>
            <person name="Cai C."/>
            <person name="Leu A.O."/>
            <person name="Xie G.J."/>
            <person name="Guo J."/>
            <person name="Feng Y."/>
            <person name="Zhao J.X."/>
            <person name="Tyson G.W."/>
            <person name="Yuan Z."/>
            <person name="Hu S."/>
        </authorList>
    </citation>
    <scope>NUCLEOTIDE SEQUENCE [LARGE SCALE GENOMIC DNA]</scope>
    <source>
        <strain evidence="8">FeB_12</strain>
    </source>
</reference>
<dbReference type="NCBIfam" id="TIGR04183">
    <property type="entry name" value="Por_Secre_tail"/>
    <property type="match status" value="1"/>
</dbReference>
<feature type="domain" description="Peptidase S8/S53" evidence="7">
    <location>
        <begin position="85"/>
        <end position="374"/>
    </location>
</feature>
<feature type="active site" description="Charge relay system" evidence="5 6">
    <location>
        <position position="143"/>
    </location>
</feature>
<dbReference type="Gene3D" id="3.40.50.200">
    <property type="entry name" value="Peptidase S8/S53 domain"/>
    <property type="match status" value="1"/>
</dbReference>
<evidence type="ECO:0000256" key="4">
    <source>
        <dbReference type="ARBA" id="ARBA00022825"/>
    </source>
</evidence>
<evidence type="ECO:0000313" key="9">
    <source>
        <dbReference type="Proteomes" id="UP000250918"/>
    </source>
</evidence>
<gene>
    <name evidence="8" type="ORF">C3F09_12400</name>
</gene>
<comment type="caution">
    <text evidence="8">The sequence shown here is derived from an EMBL/GenBank/DDBJ whole genome shotgun (WGS) entry which is preliminary data.</text>
</comment>
<dbReference type="InterPro" id="IPR000209">
    <property type="entry name" value="Peptidase_S8/S53_dom"/>
</dbReference>
<sequence length="893" mass="94565">MSAGKARNVKSHWITSVVEAELPVSELNRLASRADVETIYLAPEITLIAPVDSGPVMAVNPNANTYTSNLRRIRADVAQQAGYTGKGRLVCSFDTGVQGDHPALRTRWRGYNGTSADSAASWYDPVYHSNYPKLILGSLSPNHGTHVMGIMVGWDSTNQNVYGVAPDAKWISAAVIDKTGASILDGFEWAADPDGDPNTISDMPDVINHSWGYEKHWNYDVGCIDLFFDAIDNVEALGIVNIFAAGNTGQYSTPTVGTIFNPANRDNDSLDCFAVGNLTSADTLNTTSSRGPSQCNGATKPNVVAPGTAILSTYPNNTYAALTGTSMSAPHVAGLVALLRQKNPNATVKQIKQAILTSTDTLGRVLPNNNYGWGLIDCMAALDSLPANTSTVSLRLYNFLHGTVTPGATIAGLPRVLNTGTGSASNVLATITGSNPSLTVVDGISAFGSIAAGTVKTAGDSIKVIVSDTVTVGSVLPIQLTLTATGGYFVNTTLYYQVEPLRARSTATHSTGRIQFTLSNFGVWGMANASFVPLGGAGFTFDGGSNNLFEAGLMATVSPSAVVSGVHGYLYAYDNDFKVSPGGNMQFISPGPLTDQQTRCIFTDSLAFSPIGLRFVQESFSDTAPNDDFIIIRFIVTNLSGVTLTNLRLGLYLDWDLGSGFTNAGGFNLTDSILAMANNTGSDTLPVLSDFRASRILDGPFSSGFTQLGANVYPENGGFTPTEKYLSMTNGTATATLWGSALRELVQVLAAGPIPLSAGQTDTVAFALSAGADYATAADAIFRAKTLYDSVVHGPHSDVPDQPSGLPRTFSLYQNYPNPFNPGTDISFDLPRASDYRLEIFDIMGRRVDEQSGHAAAGRVKLYWDGSGAASGLYLYRVTASNLVASRKMMLLK</sequence>
<name>A0A855WZM0_9BACT</name>
<feature type="active site" description="Charge relay system" evidence="5 6">
    <location>
        <position position="94"/>
    </location>
</feature>
<dbReference type="Proteomes" id="UP000250918">
    <property type="component" value="Unassembled WGS sequence"/>
</dbReference>
<evidence type="ECO:0000256" key="5">
    <source>
        <dbReference type="PIRSR" id="PIRSR615500-1"/>
    </source>
</evidence>
<comment type="similarity">
    <text evidence="1 6">Belongs to the peptidase S8 family.</text>
</comment>
<keyword evidence="2 6" id="KW-0645">Protease</keyword>
<dbReference type="PANTHER" id="PTHR43806:SF67">
    <property type="entry name" value="EGF-LIKE DOMAIN-CONTAINING PROTEIN"/>
    <property type="match status" value="1"/>
</dbReference>
<evidence type="ECO:0000259" key="7">
    <source>
        <dbReference type="Pfam" id="PF00082"/>
    </source>
</evidence>
<keyword evidence="4 6" id="KW-0720">Serine protease</keyword>
<evidence type="ECO:0000256" key="2">
    <source>
        <dbReference type="ARBA" id="ARBA00022670"/>
    </source>
</evidence>
<dbReference type="PROSITE" id="PS51892">
    <property type="entry name" value="SUBTILASE"/>
    <property type="match status" value="1"/>
</dbReference>
<dbReference type="InterPro" id="IPR023828">
    <property type="entry name" value="Peptidase_S8_Ser-AS"/>
</dbReference>
<dbReference type="PROSITE" id="PS00138">
    <property type="entry name" value="SUBTILASE_SER"/>
    <property type="match status" value="1"/>
</dbReference>
<dbReference type="EMBL" id="PQAP01000218">
    <property type="protein sequence ID" value="PWB68075.1"/>
    <property type="molecule type" value="Genomic_DNA"/>
</dbReference>
<dbReference type="InterPro" id="IPR050131">
    <property type="entry name" value="Peptidase_S8_subtilisin-like"/>
</dbReference>